<keyword evidence="12" id="KW-1185">Reference proteome</keyword>
<protein>
    <submittedName>
        <fullName evidence="11">Uu.00g042360.m01.CDS01</fullName>
    </submittedName>
</protein>
<dbReference type="Pfam" id="PF00083">
    <property type="entry name" value="Sugar_tr"/>
    <property type="match status" value="1"/>
</dbReference>
<comment type="caution">
    <text evidence="11">The sequence shown here is derived from an EMBL/GenBank/DDBJ whole genome shotgun (WGS) entry which is preliminary data.</text>
</comment>
<name>A0AAI8V5K6_9PEZI</name>
<feature type="transmembrane region" description="Helical" evidence="9">
    <location>
        <begin position="388"/>
        <end position="409"/>
    </location>
</feature>
<dbReference type="Proteomes" id="UP001295740">
    <property type="component" value="Unassembled WGS sequence"/>
</dbReference>
<keyword evidence="6 9" id="KW-0472">Membrane</keyword>
<feature type="transmembrane region" description="Helical" evidence="9">
    <location>
        <begin position="245"/>
        <end position="266"/>
    </location>
</feature>
<evidence type="ECO:0000256" key="9">
    <source>
        <dbReference type="SAM" id="Phobius"/>
    </source>
</evidence>
<feature type="domain" description="Major facilitator superfamily (MFS) profile" evidence="10">
    <location>
        <begin position="71"/>
        <end position="511"/>
    </location>
</feature>
<evidence type="ECO:0000313" key="12">
    <source>
        <dbReference type="Proteomes" id="UP001295740"/>
    </source>
</evidence>
<evidence type="ECO:0000313" key="11">
    <source>
        <dbReference type="EMBL" id="CAJ2501383.1"/>
    </source>
</evidence>
<comment type="similarity">
    <text evidence="2 8">Belongs to the major facilitator superfamily. Sugar transporter (TC 2.A.1.1) family.</text>
</comment>
<comment type="subcellular location">
    <subcellularLocation>
        <location evidence="1">Membrane</location>
        <topology evidence="1">Multi-pass membrane protein</topology>
    </subcellularLocation>
</comment>
<feature type="transmembrane region" description="Helical" evidence="9">
    <location>
        <begin position="364"/>
        <end position="381"/>
    </location>
</feature>
<dbReference type="InterPro" id="IPR003663">
    <property type="entry name" value="Sugar/inositol_transpt"/>
</dbReference>
<dbReference type="Gene3D" id="1.20.1250.20">
    <property type="entry name" value="MFS general substrate transporter like domains"/>
    <property type="match status" value="1"/>
</dbReference>
<keyword evidence="4 9" id="KW-0812">Transmembrane</keyword>
<feature type="transmembrane region" description="Helical" evidence="9">
    <location>
        <begin position="148"/>
        <end position="166"/>
    </location>
</feature>
<evidence type="ECO:0000256" key="5">
    <source>
        <dbReference type="ARBA" id="ARBA00022989"/>
    </source>
</evidence>
<dbReference type="SUPFAM" id="SSF103473">
    <property type="entry name" value="MFS general substrate transporter"/>
    <property type="match status" value="1"/>
</dbReference>
<dbReference type="GO" id="GO:0005351">
    <property type="term" value="F:carbohydrate:proton symporter activity"/>
    <property type="evidence" value="ECO:0007669"/>
    <property type="project" value="TreeGrafter"/>
</dbReference>
<dbReference type="NCBIfam" id="TIGR00879">
    <property type="entry name" value="SP"/>
    <property type="match status" value="1"/>
</dbReference>
<feature type="transmembrane region" description="Helical" evidence="9">
    <location>
        <begin position="489"/>
        <end position="505"/>
    </location>
</feature>
<sequence length="559" mass="62080">MADTNPKDQRTSSDREATLYIDASNSAAVQALSHSDPKFDLITIEAKAATQAEHAMPLRQAIKLYPKAILWSIFFSTAIAMEGYDLVLVQSFFAFPAFAEKYGVLDSKGKYGIPAPWQAGLSNGARVGEILGLFVNGIVCDKFGFRKTMVGTLVLLCGLIFIPFFAQNIETIQVGQILLGIPWGVFQTLTTAYAAEVCPVALRGYLTTYVNMMWGLGQLLASGVLRAMLKRTDQWAYRIPFALQWMWPVPLIVGIALAPESPWWLVRKGRHGEAKTSLRRLSQSSNTELDHTLSMMRYTNEIEKEVSAGTSYIDCFRGVHLRRTEITCFTWVIQAASGASFMGYAAYFFEQAGLPTSISFDFSISLYAVAMIGVAISWFAMTYLGRRTIYLSGLSAMFVVLITIGFVNISPSKGTSYATGSLLLLFTLCYDITIGTVAYSIVAEMPSSRLRTKTIVLARNLYNVQGITNGVITPYMLNPDAWNWKGKAGFFWAGLALLCLIWTFFRLPEPKGRTYAELDLLFEQKVSARKFRDAVVDTFESPHHTTEVEMTTKDAIKNG</sequence>
<feature type="transmembrane region" description="Helical" evidence="9">
    <location>
        <begin position="172"/>
        <end position="194"/>
    </location>
</feature>
<proteinExistence type="inferred from homology"/>
<reference evidence="11" key="1">
    <citation type="submission" date="2023-10" db="EMBL/GenBank/DDBJ databases">
        <authorList>
            <person name="Hackl T."/>
        </authorList>
    </citation>
    <scope>NUCLEOTIDE SEQUENCE</scope>
</reference>
<gene>
    <name evidence="11" type="ORF">KHLLAP_LOCUS1851</name>
</gene>
<keyword evidence="7" id="KW-0462">Maltose metabolism</keyword>
<dbReference type="EMBL" id="CAUWAG010000003">
    <property type="protein sequence ID" value="CAJ2501383.1"/>
    <property type="molecule type" value="Genomic_DNA"/>
</dbReference>
<dbReference type="PROSITE" id="PS00217">
    <property type="entry name" value="SUGAR_TRANSPORT_2"/>
    <property type="match status" value="1"/>
</dbReference>
<keyword evidence="5 9" id="KW-1133">Transmembrane helix</keyword>
<evidence type="ECO:0000256" key="3">
    <source>
        <dbReference type="ARBA" id="ARBA00022448"/>
    </source>
</evidence>
<evidence type="ECO:0000256" key="4">
    <source>
        <dbReference type="ARBA" id="ARBA00022692"/>
    </source>
</evidence>
<evidence type="ECO:0000256" key="1">
    <source>
        <dbReference type="ARBA" id="ARBA00004141"/>
    </source>
</evidence>
<dbReference type="PANTHER" id="PTHR48022">
    <property type="entry name" value="PLASTIDIC GLUCOSE TRANSPORTER 4"/>
    <property type="match status" value="1"/>
</dbReference>
<dbReference type="FunFam" id="1.20.1250.20:FF:000149">
    <property type="entry name" value="MFS transporter, SP family, general alpha glucoside:H+ symporter"/>
    <property type="match status" value="1"/>
</dbReference>
<evidence type="ECO:0000256" key="6">
    <source>
        <dbReference type="ARBA" id="ARBA00023136"/>
    </source>
</evidence>
<keyword evidence="3 8" id="KW-0813">Transport</keyword>
<dbReference type="InterPro" id="IPR020846">
    <property type="entry name" value="MFS_dom"/>
</dbReference>
<dbReference type="InterPro" id="IPR005829">
    <property type="entry name" value="Sugar_transporter_CS"/>
</dbReference>
<dbReference type="PROSITE" id="PS50850">
    <property type="entry name" value="MFS"/>
    <property type="match status" value="1"/>
</dbReference>
<evidence type="ECO:0000256" key="8">
    <source>
        <dbReference type="RuleBase" id="RU003346"/>
    </source>
</evidence>
<dbReference type="InterPro" id="IPR050360">
    <property type="entry name" value="MFS_Sugar_Transporters"/>
</dbReference>
<dbReference type="InterPro" id="IPR036259">
    <property type="entry name" value="MFS_trans_sf"/>
</dbReference>
<feature type="transmembrane region" description="Helical" evidence="9">
    <location>
        <begin position="421"/>
        <end position="442"/>
    </location>
</feature>
<dbReference type="InterPro" id="IPR005828">
    <property type="entry name" value="MFS_sugar_transport-like"/>
</dbReference>
<evidence type="ECO:0000259" key="10">
    <source>
        <dbReference type="PROSITE" id="PS50850"/>
    </source>
</evidence>
<dbReference type="AlphaFoldDB" id="A0AAI8V5K6"/>
<dbReference type="PANTHER" id="PTHR48022:SF5">
    <property type="entry name" value="ALPHA-GLUCOSIDES PERMEASE MPH2-RELATED"/>
    <property type="match status" value="1"/>
</dbReference>
<feature type="transmembrane region" description="Helical" evidence="9">
    <location>
        <begin position="454"/>
        <end position="477"/>
    </location>
</feature>
<evidence type="ECO:0000256" key="2">
    <source>
        <dbReference type="ARBA" id="ARBA00010992"/>
    </source>
</evidence>
<dbReference type="GO" id="GO:0000023">
    <property type="term" value="P:maltose metabolic process"/>
    <property type="evidence" value="ECO:0007669"/>
    <property type="project" value="UniProtKB-KW"/>
</dbReference>
<accession>A0AAI8V5K6</accession>
<dbReference type="GO" id="GO:0016020">
    <property type="term" value="C:membrane"/>
    <property type="evidence" value="ECO:0007669"/>
    <property type="project" value="UniProtKB-SubCell"/>
</dbReference>
<feature type="transmembrane region" description="Helical" evidence="9">
    <location>
        <begin position="326"/>
        <end position="349"/>
    </location>
</feature>
<evidence type="ECO:0000256" key="7">
    <source>
        <dbReference type="ARBA" id="ARBA00026248"/>
    </source>
</evidence>
<organism evidence="11 12">
    <name type="scientific">Anthostomella pinea</name>
    <dbReference type="NCBI Taxonomy" id="933095"/>
    <lineage>
        <taxon>Eukaryota</taxon>
        <taxon>Fungi</taxon>
        <taxon>Dikarya</taxon>
        <taxon>Ascomycota</taxon>
        <taxon>Pezizomycotina</taxon>
        <taxon>Sordariomycetes</taxon>
        <taxon>Xylariomycetidae</taxon>
        <taxon>Xylariales</taxon>
        <taxon>Xylariaceae</taxon>
        <taxon>Anthostomella</taxon>
    </lineage>
</organism>
<feature type="transmembrane region" description="Helical" evidence="9">
    <location>
        <begin position="206"/>
        <end position="225"/>
    </location>
</feature>